<dbReference type="RefSeq" id="XP_009552492.1">
    <property type="nucleotide sequence ID" value="XM_009554197.1"/>
</dbReference>
<evidence type="ECO:0000313" key="2">
    <source>
        <dbReference type="EMBL" id="ETW75483.1"/>
    </source>
</evidence>
<dbReference type="Pfam" id="PF03732">
    <property type="entry name" value="Retrotrans_gag"/>
    <property type="match status" value="1"/>
</dbReference>
<feature type="domain" description="Retrotransposon gag" evidence="1">
    <location>
        <begin position="49"/>
        <end position="143"/>
    </location>
</feature>
<gene>
    <name evidence="2" type="ORF">HETIRDRAFT_56271</name>
</gene>
<keyword evidence="3" id="KW-1185">Reference proteome</keyword>
<dbReference type="InParanoid" id="W4JPM1"/>
<reference evidence="2 3" key="1">
    <citation type="journal article" date="2012" name="New Phytol.">
        <title>Insight into trade-off between wood decay and parasitism from the genome of a fungal forest pathogen.</title>
        <authorList>
            <person name="Olson A."/>
            <person name="Aerts A."/>
            <person name="Asiegbu F."/>
            <person name="Belbahri L."/>
            <person name="Bouzid O."/>
            <person name="Broberg A."/>
            <person name="Canback B."/>
            <person name="Coutinho P.M."/>
            <person name="Cullen D."/>
            <person name="Dalman K."/>
            <person name="Deflorio G."/>
            <person name="van Diepen L.T."/>
            <person name="Dunand C."/>
            <person name="Duplessis S."/>
            <person name="Durling M."/>
            <person name="Gonthier P."/>
            <person name="Grimwood J."/>
            <person name="Fossdal C.G."/>
            <person name="Hansson D."/>
            <person name="Henrissat B."/>
            <person name="Hietala A."/>
            <person name="Himmelstrand K."/>
            <person name="Hoffmeister D."/>
            <person name="Hogberg N."/>
            <person name="James T.Y."/>
            <person name="Karlsson M."/>
            <person name="Kohler A."/>
            <person name="Kues U."/>
            <person name="Lee Y.H."/>
            <person name="Lin Y.C."/>
            <person name="Lind M."/>
            <person name="Lindquist E."/>
            <person name="Lombard V."/>
            <person name="Lucas S."/>
            <person name="Lunden K."/>
            <person name="Morin E."/>
            <person name="Murat C."/>
            <person name="Park J."/>
            <person name="Raffaello T."/>
            <person name="Rouze P."/>
            <person name="Salamov A."/>
            <person name="Schmutz J."/>
            <person name="Solheim H."/>
            <person name="Stahlberg J."/>
            <person name="Velez H."/>
            <person name="de Vries R.P."/>
            <person name="Wiebenga A."/>
            <person name="Woodward S."/>
            <person name="Yakovlev I."/>
            <person name="Garbelotto M."/>
            <person name="Martin F."/>
            <person name="Grigoriev I.V."/>
            <person name="Stenlid J."/>
        </authorList>
    </citation>
    <scope>NUCLEOTIDE SEQUENCE [LARGE SCALE GENOMIC DNA]</scope>
    <source>
        <strain evidence="2 3">TC 32-1</strain>
    </source>
</reference>
<proteinExistence type="predicted"/>
<dbReference type="Proteomes" id="UP000030671">
    <property type="component" value="Unassembled WGS sequence"/>
</dbReference>
<accession>W4JPM1</accession>
<dbReference type="HOGENOM" id="CLU_000384_30_7_1"/>
<evidence type="ECO:0000313" key="3">
    <source>
        <dbReference type="Proteomes" id="UP000030671"/>
    </source>
</evidence>
<dbReference type="OrthoDB" id="3026227at2759"/>
<dbReference type="GeneID" id="20678354"/>
<name>W4JPM1_HETIT</name>
<sequence>MAKPTPFDGNRKQTEQFLHKINLMILTRKYDLPDTFTKIAYVLSYMKGGSAEIWSRNFTKARNSNEDWELYTWKPTQDMILVHQKISMDFEEFNKTADARDKLARINQGTESFKAYVQLFEQIAKLAGVDLETKKMHFLRGLK</sequence>
<evidence type="ECO:0000259" key="1">
    <source>
        <dbReference type="Pfam" id="PF03732"/>
    </source>
</evidence>
<organism evidence="2 3">
    <name type="scientific">Heterobasidion irregulare (strain TC 32-1)</name>
    <dbReference type="NCBI Taxonomy" id="747525"/>
    <lineage>
        <taxon>Eukaryota</taxon>
        <taxon>Fungi</taxon>
        <taxon>Dikarya</taxon>
        <taxon>Basidiomycota</taxon>
        <taxon>Agaricomycotina</taxon>
        <taxon>Agaricomycetes</taxon>
        <taxon>Russulales</taxon>
        <taxon>Bondarzewiaceae</taxon>
        <taxon>Heterobasidion</taxon>
        <taxon>Heterobasidion annosum species complex</taxon>
    </lineage>
</organism>
<dbReference type="KEGG" id="hir:HETIRDRAFT_56271"/>
<dbReference type="InterPro" id="IPR005162">
    <property type="entry name" value="Retrotrans_gag_dom"/>
</dbReference>
<dbReference type="EMBL" id="KI925466">
    <property type="protein sequence ID" value="ETW75483.1"/>
    <property type="molecule type" value="Genomic_DNA"/>
</dbReference>
<dbReference type="AlphaFoldDB" id="W4JPM1"/>
<protein>
    <recommendedName>
        <fullName evidence="1">Retrotransposon gag domain-containing protein</fullName>
    </recommendedName>
</protein>